<keyword evidence="2" id="KW-1185">Reference proteome</keyword>
<dbReference type="AlphaFoldDB" id="A0A6I2UA32"/>
<proteinExistence type="predicted"/>
<dbReference type="EMBL" id="VUNR01000007">
    <property type="protein sequence ID" value="MSU08348.1"/>
    <property type="molecule type" value="Genomic_DNA"/>
</dbReference>
<evidence type="ECO:0000313" key="1">
    <source>
        <dbReference type="EMBL" id="MSU08348.1"/>
    </source>
</evidence>
<name>A0A6I2UA32_9FIRM</name>
<dbReference type="Proteomes" id="UP000433181">
    <property type="component" value="Unassembled WGS sequence"/>
</dbReference>
<protein>
    <submittedName>
        <fullName evidence="1">Uncharacterized protein</fullName>
    </submittedName>
</protein>
<accession>A0A6I2UA32</accession>
<reference evidence="1 2" key="1">
    <citation type="submission" date="2019-08" db="EMBL/GenBank/DDBJ databases">
        <title>In-depth cultivation of the pig gut microbiome towards novel bacterial diversity and tailored functional studies.</title>
        <authorList>
            <person name="Wylensek D."/>
            <person name="Hitch T.C.A."/>
            <person name="Clavel T."/>
        </authorList>
    </citation>
    <scope>NUCLEOTIDE SEQUENCE [LARGE SCALE GENOMIC DNA]</scope>
    <source>
        <strain evidence="1 2">WCA-693-APC-5D-A</strain>
    </source>
</reference>
<dbReference type="Gene3D" id="3.40.50.300">
    <property type="entry name" value="P-loop containing nucleotide triphosphate hydrolases"/>
    <property type="match status" value="1"/>
</dbReference>
<sequence>MLQKNMDIHQTGDVFQPNTVPNHTYIDRTIDEYGDTYTEQLQKALMTPGTLIAITGASKSGKTVLCHKSITNKIIDLSGSQLQSKEDFWQQIGEQLEIPEEVQIKTSHTENAIEKTGIAGELKIPFAKFNISTGNDSSNAEGNEISQKVLRSQDSMIKHIIAHDMVLVIDDFHYAPEETQLYIARTIKTYLISGLKVIILSLPHRADDAIRLNPDLIGRTSFIEITSWSIDELKEIGHKGFPLLGIDVTDDILTRIATESICSPQLMQDICFNLAYRMQKTNCTTVTDEDVNIALKQTVAKHKQVYSHVLKASLEGPAQGKNKRTHYLLKDGSLMDIYMLLLVSISTNPPELSLPVQEIQERFTDLLADDNPKKPRPIDISNTVKNIKNIMKERAKNLDTIDWKAKTLYILDSFLLFYLRCSDDWKK</sequence>
<dbReference type="RefSeq" id="WP_154406516.1">
    <property type="nucleotide sequence ID" value="NZ_VUNR01000007.1"/>
</dbReference>
<evidence type="ECO:0000313" key="2">
    <source>
        <dbReference type="Proteomes" id="UP000433181"/>
    </source>
</evidence>
<gene>
    <name evidence="1" type="ORF">FYJ84_05010</name>
</gene>
<dbReference type="SUPFAM" id="SSF52540">
    <property type="entry name" value="P-loop containing nucleoside triphosphate hydrolases"/>
    <property type="match status" value="1"/>
</dbReference>
<dbReference type="InterPro" id="IPR027417">
    <property type="entry name" value="P-loop_NTPase"/>
</dbReference>
<comment type="caution">
    <text evidence="1">The sequence shown here is derived from an EMBL/GenBank/DDBJ whole genome shotgun (WGS) entry which is preliminary data.</text>
</comment>
<dbReference type="GeneID" id="96778266"/>
<organism evidence="1 2">
    <name type="scientific">Anaerovibrio slackiae</name>
    <dbReference type="NCBI Taxonomy" id="2652309"/>
    <lineage>
        <taxon>Bacteria</taxon>
        <taxon>Bacillati</taxon>
        <taxon>Bacillota</taxon>
        <taxon>Negativicutes</taxon>
        <taxon>Selenomonadales</taxon>
        <taxon>Selenomonadaceae</taxon>
        <taxon>Anaerovibrio</taxon>
    </lineage>
</organism>